<accession>S7Q1F9</accession>
<dbReference type="EMBL" id="KB469305">
    <property type="protein sequence ID" value="EPQ53801.1"/>
    <property type="molecule type" value="Genomic_DNA"/>
</dbReference>
<dbReference type="HOGENOM" id="CLU_1686779_0_0_1"/>
<dbReference type="KEGG" id="gtr:GLOTRDRAFT_131133"/>
<dbReference type="Proteomes" id="UP000030669">
    <property type="component" value="Unassembled WGS sequence"/>
</dbReference>
<sequence length="156" mass="17222">MSAMDHLPLEELADGLQPCLHRPGQHRSFSVPTVVRSPASLPENPIFVSDISSSVMFEQDEQPPGTGSERAGAAWDSVLANILPEVESTLEVLFLNIRHRFEFCNTAPSTLRALEDMRIYGRTKHISLVRVPRGPAFVADAVAAFLSLSHILDLQY</sequence>
<name>S7Q1F9_GLOTA</name>
<keyword evidence="2" id="KW-1185">Reference proteome</keyword>
<evidence type="ECO:0000313" key="1">
    <source>
        <dbReference type="EMBL" id="EPQ53801.1"/>
    </source>
</evidence>
<gene>
    <name evidence="1" type="ORF">GLOTRDRAFT_131133</name>
</gene>
<dbReference type="GeneID" id="19302232"/>
<dbReference type="AlphaFoldDB" id="S7Q1F9"/>
<dbReference type="RefSeq" id="XP_007868085.1">
    <property type="nucleotide sequence ID" value="XM_007869894.1"/>
</dbReference>
<reference evidence="1 2" key="1">
    <citation type="journal article" date="2012" name="Science">
        <title>The Paleozoic origin of enzymatic lignin decomposition reconstructed from 31 fungal genomes.</title>
        <authorList>
            <person name="Floudas D."/>
            <person name="Binder M."/>
            <person name="Riley R."/>
            <person name="Barry K."/>
            <person name="Blanchette R.A."/>
            <person name="Henrissat B."/>
            <person name="Martinez A.T."/>
            <person name="Otillar R."/>
            <person name="Spatafora J.W."/>
            <person name="Yadav J.S."/>
            <person name="Aerts A."/>
            <person name="Benoit I."/>
            <person name="Boyd A."/>
            <person name="Carlson A."/>
            <person name="Copeland A."/>
            <person name="Coutinho P.M."/>
            <person name="de Vries R.P."/>
            <person name="Ferreira P."/>
            <person name="Findley K."/>
            <person name="Foster B."/>
            <person name="Gaskell J."/>
            <person name="Glotzer D."/>
            <person name="Gorecki P."/>
            <person name="Heitman J."/>
            <person name="Hesse C."/>
            <person name="Hori C."/>
            <person name="Igarashi K."/>
            <person name="Jurgens J.A."/>
            <person name="Kallen N."/>
            <person name="Kersten P."/>
            <person name="Kohler A."/>
            <person name="Kuees U."/>
            <person name="Kumar T.K.A."/>
            <person name="Kuo A."/>
            <person name="LaButti K."/>
            <person name="Larrondo L.F."/>
            <person name="Lindquist E."/>
            <person name="Ling A."/>
            <person name="Lombard V."/>
            <person name="Lucas S."/>
            <person name="Lundell T."/>
            <person name="Martin R."/>
            <person name="McLaughlin D.J."/>
            <person name="Morgenstern I."/>
            <person name="Morin E."/>
            <person name="Murat C."/>
            <person name="Nagy L.G."/>
            <person name="Nolan M."/>
            <person name="Ohm R.A."/>
            <person name="Patyshakuliyeva A."/>
            <person name="Rokas A."/>
            <person name="Ruiz-Duenas F.J."/>
            <person name="Sabat G."/>
            <person name="Salamov A."/>
            <person name="Samejima M."/>
            <person name="Schmutz J."/>
            <person name="Slot J.C."/>
            <person name="St John F."/>
            <person name="Stenlid J."/>
            <person name="Sun H."/>
            <person name="Sun S."/>
            <person name="Syed K."/>
            <person name="Tsang A."/>
            <person name="Wiebenga A."/>
            <person name="Young D."/>
            <person name="Pisabarro A."/>
            <person name="Eastwood D.C."/>
            <person name="Martin F."/>
            <person name="Cullen D."/>
            <person name="Grigoriev I.V."/>
            <person name="Hibbett D.S."/>
        </authorList>
    </citation>
    <scope>NUCLEOTIDE SEQUENCE [LARGE SCALE GENOMIC DNA]</scope>
    <source>
        <strain evidence="1 2">ATCC 11539</strain>
    </source>
</reference>
<proteinExistence type="predicted"/>
<evidence type="ECO:0000313" key="2">
    <source>
        <dbReference type="Proteomes" id="UP000030669"/>
    </source>
</evidence>
<protein>
    <submittedName>
        <fullName evidence="1">Uncharacterized protein</fullName>
    </submittedName>
</protein>
<organism evidence="1 2">
    <name type="scientific">Gloeophyllum trabeum (strain ATCC 11539 / FP-39264 / Madison 617)</name>
    <name type="common">Brown rot fungus</name>
    <dbReference type="NCBI Taxonomy" id="670483"/>
    <lineage>
        <taxon>Eukaryota</taxon>
        <taxon>Fungi</taxon>
        <taxon>Dikarya</taxon>
        <taxon>Basidiomycota</taxon>
        <taxon>Agaricomycotina</taxon>
        <taxon>Agaricomycetes</taxon>
        <taxon>Gloeophyllales</taxon>
        <taxon>Gloeophyllaceae</taxon>
        <taxon>Gloeophyllum</taxon>
    </lineage>
</organism>